<sequence length="228" mass="25681">MRRPVALYPFHLLLVCLIIFICTTGYCAAQDIKGPVPGIIISAAENTEDAIDRYRAGDWEGAKKVVDDITLKSQDIEDMLISSTLPTSSLYEFGYLLFRLNVLTSDRKSADQAALTANQITALLLDLQNLYEQIIPGEIGWMDYLGREIALLSKVGESHGLLNKRIEQLSSVWGRLKPRVEEKKGLEVIAEMDRTINELKVQRSHSRITILADTMLELVDKLETLFEK</sequence>
<dbReference type="Proteomes" id="UP000287243">
    <property type="component" value="Chromosome"/>
</dbReference>
<name>A0A410P3C4_VELA1</name>
<keyword evidence="2" id="KW-1185">Reference proteome</keyword>
<dbReference type="RefSeq" id="WP_128699296.1">
    <property type="nucleotide sequence ID" value="NZ_CP019384.1"/>
</dbReference>
<organism evidence="1 2">
    <name type="scientific">Velamenicoccus archaeovorus</name>
    <dbReference type="NCBI Taxonomy" id="1930593"/>
    <lineage>
        <taxon>Bacteria</taxon>
        <taxon>Pseudomonadati</taxon>
        <taxon>Candidatus Omnitrophota</taxon>
        <taxon>Candidatus Velamenicoccus</taxon>
    </lineage>
</organism>
<protein>
    <submittedName>
        <fullName evidence="1">Uncharacterized protein</fullName>
    </submittedName>
</protein>
<dbReference type="EMBL" id="CP019384">
    <property type="protein sequence ID" value="QAT16656.1"/>
    <property type="molecule type" value="Genomic_DNA"/>
</dbReference>
<evidence type="ECO:0000313" key="1">
    <source>
        <dbReference type="EMBL" id="QAT16656.1"/>
    </source>
</evidence>
<reference evidence="1 2" key="1">
    <citation type="submission" date="2017-01" db="EMBL/GenBank/DDBJ databases">
        <title>First insights into the biology of 'candidatus Vampirococcus archaeovorus'.</title>
        <authorList>
            <person name="Kizina J."/>
            <person name="Jordan S."/>
            <person name="Stueber K."/>
            <person name="Reinhardt R."/>
            <person name="Harder J."/>
        </authorList>
    </citation>
    <scope>NUCLEOTIDE SEQUENCE [LARGE SCALE GENOMIC DNA]</scope>
    <source>
        <strain evidence="1 2">LiM</strain>
    </source>
</reference>
<proteinExistence type="predicted"/>
<gene>
    <name evidence="1" type="ORF">BU251_02385</name>
</gene>
<accession>A0A410P3C4</accession>
<dbReference type="KEGG" id="vai:BU251_02385"/>
<evidence type="ECO:0000313" key="2">
    <source>
        <dbReference type="Proteomes" id="UP000287243"/>
    </source>
</evidence>
<dbReference type="OrthoDB" id="5298718at2"/>
<dbReference type="AlphaFoldDB" id="A0A410P3C4"/>